<evidence type="ECO:0000256" key="1">
    <source>
        <dbReference type="SAM" id="MobiDB-lite"/>
    </source>
</evidence>
<feature type="compositionally biased region" description="Basic and acidic residues" evidence="1">
    <location>
        <begin position="197"/>
        <end position="217"/>
    </location>
</feature>
<protein>
    <submittedName>
        <fullName evidence="2">Uncharacterized protein</fullName>
    </submittedName>
</protein>
<name>A0A2P5FFT9_TREOI</name>
<proteinExistence type="predicted"/>
<evidence type="ECO:0000313" key="3">
    <source>
        <dbReference type="Proteomes" id="UP000237000"/>
    </source>
</evidence>
<dbReference type="Proteomes" id="UP000237000">
    <property type="component" value="Unassembled WGS sequence"/>
</dbReference>
<evidence type="ECO:0000313" key="2">
    <source>
        <dbReference type="EMBL" id="PON96670.1"/>
    </source>
</evidence>
<dbReference type="AlphaFoldDB" id="A0A2P5FFT9"/>
<dbReference type="OrthoDB" id="10402576at2759"/>
<accession>A0A2P5FFT9</accession>
<feature type="compositionally biased region" description="Basic residues" evidence="1">
    <location>
        <begin position="187"/>
        <end position="196"/>
    </location>
</feature>
<gene>
    <name evidence="2" type="ORF">TorRG33x02_076510</name>
</gene>
<organism evidence="2 3">
    <name type="scientific">Trema orientale</name>
    <name type="common">Charcoal tree</name>
    <name type="synonym">Celtis orientalis</name>
    <dbReference type="NCBI Taxonomy" id="63057"/>
    <lineage>
        <taxon>Eukaryota</taxon>
        <taxon>Viridiplantae</taxon>
        <taxon>Streptophyta</taxon>
        <taxon>Embryophyta</taxon>
        <taxon>Tracheophyta</taxon>
        <taxon>Spermatophyta</taxon>
        <taxon>Magnoliopsida</taxon>
        <taxon>eudicotyledons</taxon>
        <taxon>Gunneridae</taxon>
        <taxon>Pentapetalae</taxon>
        <taxon>rosids</taxon>
        <taxon>fabids</taxon>
        <taxon>Rosales</taxon>
        <taxon>Cannabaceae</taxon>
        <taxon>Trema</taxon>
    </lineage>
</organism>
<sequence length="229" mass="25504">MFQKIYNNSNNNKLPSPIFIDLKKSRVDPNPFEFEPLITVRFLSSFNVLMKYHMVTPSLGLRLHVRSARGNRSALGQVVLLQPLLQPRLLLAPKRHRLALGPLLRVRDLNDAAELRPQLLDREHQQPILAVEEVERPAAMGGALHGVEARHAVAVLERGPLLLSAAEELQDEAAAVDPADDGDGAARIRRRSRERRHVVGEVGERGAREIDPGPREGAEEEDGAVFEDQ</sequence>
<keyword evidence="3" id="KW-1185">Reference proteome</keyword>
<comment type="caution">
    <text evidence="2">The sequence shown here is derived from an EMBL/GenBank/DDBJ whole genome shotgun (WGS) entry which is preliminary data.</text>
</comment>
<reference evidence="3" key="1">
    <citation type="submission" date="2016-06" db="EMBL/GenBank/DDBJ databases">
        <title>Parallel loss of symbiosis genes in relatives of nitrogen-fixing non-legume Parasponia.</title>
        <authorList>
            <person name="Van Velzen R."/>
            <person name="Holmer R."/>
            <person name="Bu F."/>
            <person name="Rutten L."/>
            <person name="Van Zeijl A."/>
            <person name="Liu W."/>
            <person name="Santuari L."/>
            <person name="Cao Q."/>
            <person name="Sharma T."/>
            <person name="Shen D."/>
            <person name="Roswanjaya Y."/>
            <person name="Wardhani T."/>
            <person name="Kalhor M.S."/>
            <person name="Jansen J."/>
            <person name="Van den Hoogen J."/>
            <person name="Gungor B."/>
            <person name="Hartog M."/>
            <person name="Hontelez J."/>
            <person name="Verver J."/>
            <person name="Yang W.-C."/>
            <person name="Schijlen E."/>
            <person name="Repin R."/>
            <person name="Schilthuizen M."/>
            <person name="Schranz E."/>
            <person name="Heidstra R."/>
            <person name="Miyata K."/>
            <person name="Fedorova E."/>
            <person name="Kohlen W."/>
            <person name="Bisseling T."/>
            <person name="Smit S."/>
            <person name="Geurts R."/>
        </authorList>
    </citation>
    <scope>NUCLEOTIDE SEQUENCE [LARGE SCALE GENOMIC DNA]</scope>
    <source>
        <strain evidence="3">cv. RG33-2</strain>
    </source>
</reference>
<dbReference type="InParanoid" id="A0A2P5FFT9"/>
<feature type="compositionally biased region" description="Acidic residues" evidence="1">
    <location>
        <begin position="218"/>
        <end position="229"/>
    </location>
</feature>
<feature type="region of interest" description="Disordered" evidence="1">
    <location>
        <begin position="173"/>
        <end position="229"/>
    </location>
</feature>
<dbReference type="EMBL" id="JXTC01000037">
    <property type="protein sequence ID" value="PON96670.1"/>
    <property type="molecule type" value="Genomic_DNA"/>
</dbReference>